<name>A0ABN1MV84_9BACT</name>
<proteinExistence type="predicted"/>
<organism evidence="1 2">
    <name type="scientific">Algoriphagus jejuensis</name>
    <dbReference type="NCBI Taxonomy" id="419934"/>
    <lineage>
        <taxon>Bacteria</taxon>
        <taxon>Pseudomonadati</taxon>
        <taxon>Bacteroidota</taxon>
        <taxon>Cytophagia</taxon>
        <taxon>Cytophagales</taxon>
        <taxon>Cyclobacteriaceae</taxon>
        <taxon>Algoriphagus</taxon>
    </lineage>
</organism>
<comment type="caution">
    <text evidence="1">The sequence shown here is derived from an EMBL/GenBank/DDBJ whole genome shotgun (WGS) entry which is preliminary data.</text>
</comment>
<dbReference type="Proteomes" id="UP001500469">
    <property type="component" value="Unassembled WGS sequence"/>
</dbReference>
<evidence type="ECO:0000313" key="1">
    <source>
        <dbReference type="EMBL" id="GAA0877196.1"/>
    </source>
</evidence>
<sequence>MTPAPEYDKFVKSVSNFSQDIIDHSINSWNGIDFNLTEPQIIKRFLLDRGVGVDYLNRNLAPILSHSSYEVKFASVFIHQKPRITRHISSINLCTGDTPGCELGDLLVVFCLLDKNKIPLFRSAVISQAKKDRILTSQSQQCLYDSDITFSMPARVYNNSIINTPERNLPDYSQGRTKALHYLILDKFPNLRQVPWNSNLEYSWTHFLNRILVGDLGLPFENPPSPPNPDWNCIVYDLLNIGQGIIPSRIQRGNALADIVNLFNDFNEYDKYSIEIEDEQGLPTLFIIVRDTEYETKNNR</sequence>
<reference evidence="1 2" key="1">
    <citation type="journal article" date="2019" name="Int. J. Syst. Evol. Microbiol.">
        <title>The Global Catalogue of Microorganisms (GCM) 10K type strain sequencing project: providing services to taxonomists for standard genome sequencing and annotation.</title>
        <authorList>
            <consortium name="The Broad Institute Genomics Platform"/>
            <consortium name="The Broad Institute Genome Sequencing Center for Infectious Disease"/>
            <person name="Wu L."/>
            <person name="Ma J."/>
        </authorList>
    </citation>
    <scope>NUCLEOTIDE SEQUENCE [LARGE SCALE GENOMIC DNA]</scope>
    <source>
        <strain evidence="1 2">JCM 16112</strain>
    </source>
</reference>
<evidence type="ECO:0000313" key="2">
    <source>
        <dbReference type="Proteomes" id="UP001500469"/>
    </source>
</evidence>
<dbReference type="RefSeq" id="WP_343847893.1">
    <property type="nucleotide sequence ID" value="NZ_BAAAFI010000001.1"/>
</dbReference>
<accession>A0ABN1MV84</accession>
<dbReference type="EMBL" id="BAAAFI010000001">
    <property type="protein sequence ID" value="GAA0877196.1"/>
    <property type="molecule type" value="Genomic_DNA"/>
</dbReference>
<protein>
    <submittedName>
        <fullName evidence="1">Uncharacterized protein</fullName>
    </submittedName>
</protein>
<gene>
    <name evidence="1" type="ORF">GCM10009119_01640</name>
</gene>
<keyword evidence="2" id="KW-1185">Reference proteome</keyword>